<protein>
    <submittedName>
        <fullName evidence="1">Uncharacterized protein</fullName>
    </submittedName>
</protein>
<evidence type="ECO:0000313" key="2">
    <source>
        <dbReference type="Proteomes" id="UP000231092"/>
    </source>
</evidence>
<dbReference type="AlphaFoldDB" id="A0A2M8Z172"/>
<reference evidence="1 2" key="1">
    <citation type="submission" date="2017-11" db="EMBL/GenBank/DDBJ databases">
        <title>Understudied soil microbes with underappreciated capabilities: Untangling the Clostridium saccharolyticum group.</title>
        <authorList>
            <person name="Leschine S."/>
        </authorList>
    </citation>
    <scope>NUCLEOTIDE SEQUENCE [LARGE SCALE GENOMIC DNA]</scope>
    <source>
        <strain evidence="1 2">18A</strain>
    </source>
</reference>
<accession>A0A2M8Z172</accession>
<proteinExistence type="predicted"/>
<dbReference type="EMBL" id="PGET01000001">
    <property type="protein sequence ID" value="PJJ27193.1"/>
    <property type="molecule type" value="Genomic_DNA"/>
</dbReference>
<evidence type="ECO:0000313" key="1">
    <source>
        <dbReference type="EMBL" id="PJJ27193.1"/>
    </source>
</evidence>
<gene>
    <name evidence="1" type="ORF">H171_0650</name>
</gene>
<name>A0A2M8Z172_9FIRM</name>
<dbReference type="Proteomes" id="UP000231092">
    <property type="component" value="Unassembled WGS sequence"/>
</dbReference>
<organism evidence="1 2">
    <name type="scientific">[Clostridium] celerecrescens 18A</name>
    <dbReference type="NCBI Taxonomy" id="1286362"/>
    <lineage>
        <taxon>Bacteria</taxon>
        <taxon>Bacillati</taxon>
        <taxon>Bacillota</taxon>
        <taxon>Clostridia</taxon>
        <taxon>Lachnospirales</taxon>
        <taxon>Lachnospiraceae</taxon>
        <taxon>Lacrimispora</taxon>
    </lineage>
</organism>
<sequence>MRSMLLQLLAVPNLMPHSVRGNKSTKADLIVKWSDWNFQLERNYILQISIDAFKMKGS</sequence>
<comment type="caution">
    <text evidence="1">The sequence shown here is derived from an EMBL/GenBank/DDBJ whole genome shotgun (WGS) entry which is preliminary data.</text>
</comment>